<feature type="domain" description="DUF4142" evidence="2">
    <location>
        <begin position="217"/>
        <end position="338"/>
    </location>
</feature>
<dbReference type="HOGENOM" id="CLU_813488_0_0_5"/>
<dbReference type="InterPro" id="IPR025419">
    <property type="entry name" value="DUF4142"/>
</dbReference>
<feature type="region of interest" description="Disordered" evidence="1">
    <location>
        <begin position="54"/>
        <end position="85"/>
    </location>
</feature>
<evidence type="ECO:0000313" key="3">
    <source>
        <dbReference type="EMBL" id="EFH09061.1"/>
    </source>
</evidence>
<protein>
    <recommendedName>
        <fullName evidence="2">DUF4142 domain-containing protein</fullName>
    </recommendedName>
</protein>
<organism evidence="3 4">
    <name type="scientific">Pseudoroseomonas cervicalis ATCC 49957</name>
    <dbReference type="NCBI Taxonomy" id="525371"/>
    <lineage>
        <taxon>Bacteria</taxon>
        <taxon>Pseudomonadati</taxon>
        <taxon>Pseudomonadota</taxon>
        <taxon>Alphaproteobacteria</taxon>
        <taxon>Acetobacterales</taxon>
        <taxon>Roseomonadaceae</taxon>
        <taxon>Roseomonas</taxon>
    </lineage>
</organism>
<accession>D5RUF9</accession>
<evidence type="ECO:0000256" key="1">
    <source>
        <dbReference type="SAM" id="MobiDB-lite"/>
    </source>
</evidence>
<evidence type="ECO:0000313" key="4">
    <source>
        <dbReference type="Proteomes" id="UP000005324"/>
    </source>
</evidence>
<comment type="caution">
    <text evidence="3">The sequence shown here is derived from an EMBL/GenBank/DDBJ whole genome shotgun (WGS) entry which is preliminary data.</text>
</comment>
<dbReference type="AlphaFoldDB" id="D5RUF9"/>
<gene>
    <name evidence="3" type="ORF">HMPREF0731_4721</name>
</gene>
<dbReference type="Gene3D" id="1.20.1260.10">
    <property type="match status" value="1"/>
</dbReference>
<evidence type="ECO:0000259" key="2">
    <source>
        <dbReference type="Pfam" id="PF13628"/>
    </source>
</evidence>
<dbReference type="Proteomes" id="UP000005324">
    <property type="component" value="Unassembled WGS sequence"/>
</dbReference>
<dbReference type="Pfam" id="PF13628">
    <property type="entry name" value="DUF4142"/>
    <property type="match status" value="1"/>
</dbReference>
<reference evidence="3 4" key="1">
    <citation type="submission" date="2010-04" db="EMBL/GenBank/DDBJ databases">
        <authorList>
            <person name="Qin X."/>
            <person name="Bachman B."/>
            <person name="Battles P."/>
            <person name="Bell A."/>
            <person name="Bess C."/>
            <person name="Bickham C."/>
            <person name="Chaboub L."/>
            <person name="Chen D."/>
            <person name="Coyle M."/>
            <person name="Deiros D.R."/>
            <person name="Dinh H."/>
            <person name="Forbes L."/>
            <person name="Fowler G."/>
            <person name="Francisco L."/>
            <person name="Fu Q."/>
            <person name="Gubbala S."/>
            <person name="Hale W."/>
            <person name="Han Y."/>
            <person name="Hemphill L."/>
            <person name="Highlander S.K."/>
            <person name="Hirani K."/>
            <person name="Hogues M."/>
            <person name="Jackson L."/>
            <person name="Jakkamsetti A."/>
            <person name="Javaid M."/>
            <person name="Jiang H."/>
            <person name="Korchina V."/>
            <person name="Kovar C."/>
            <person name="Lara F."/>
            <person name="Lee S."/>
            <person name="Mata R."/>
            <person name="Mathew T."/>
            <person name="Moen C."/>
            <person name="Morales K."/>
            <person name="Munidasa M."/>
            <person name="Nazareth L."/>
            <person name="Ngo R."/>
            <person name="Nguyen L."/>
            <person name="Okwuonu G."/>
            <person name="Ongeri F."/>
            <person name="Patil S."/>
            <person name="Petrosino J."/>
            <person name="Pham C."/>
            <person name="Pham P."/>
            <person name="Pu L.-L."/>
            <person name="Puazo M."/>
            <person name="Raj R."/>
            <person name="Reid J."/>
            <person name="Rouhana J."/>
            <person name="Saada N."/>
            <person name="Shang Y."/>
            <person name="Simmons D."/>
            <person name="Thornton R."/>
            <person name="Warren J."/>
            <person name="Weissenberger G."/>
            <person name="Zhang J."/>
            <person name="Zhang L."/>
            <person name="Zhou C."/>
            <person name="Zhu D."/>
            <person name="Muzny D."/>
            <person name="Worley K."/>
            <person name="Gibbs R."/>
        </authorList>
    </citation>
    <scope>NUCLEOTIDE SEQUENCE [LARGE SCALE GENOMIC DNA]</scope>
    <source>
        <strain evidence="3 4">ATCC 49957</strain>
    </source>
</reference>
<dbReference type="EMBL" id="ADVL01000985">
    <property type="protein sequence ID" value="EFH09061.1"/>
    <property type="molecule type" value="Genomic_DNA"/>
</dbReference>
<dbReference type="InterPro" id="IPR012347">
    <property type="entry name" value="Ferritin-like"/>
</dbReference>
<sequence length="341" mass="35411">MQAAGAAVGGIGAALDQAGAGQMVEQRHQRGLLDPHGLGQAVLAAAFPRMVAQQQQRRRRGVAEAEGRQPQIGLAPLGAGDGDEMPAEAAEQVGRGEAVHAELHRFLIMRVQFIAAAWRAWLAGRRRRAAAHSGAAGNPRGRGPVAVAGNLPGRDSMQRRAMMGGAMSGLAGAALLPLAAGSAMAQPASGMAQTTPRMTAPGATVNDDMAPWRMRVLAGGVFSMQTSALAAERARTPSVRAFAQFETAEQEGMLRAMQLAGLPVPAQVPLPGEALQELQAMQALQGEAFERRYLAGQTATHEALLRAQQALLSGGLPAERVIAALAVPGIEQHIAMLRGIG</sequence>
<name>D5RUF9_9PROT</name>
<proteinExistence type="predicted"/>
<keyword evidence="4" id="KW-1185">Reference proteome</keyword>